<evidence type="ECO:0000256" key="8">
    <source>
        <dbReference type="SAM" id="MobiDB-lite"/>
    </source>
</evidence>
<comment type="similarity">
    <text evidence="1">Belongs to the RBM48 family.</text>
</comment>
<dbReference type="GO" id="GO:0005681">
    <property type="term" value="C:spliceosomal complex"/>
    <property type="evidence" value="ECO:0007669"/>
    <property type="project" value="UniProtKB-KW"/>
</dbReference>
<organism evidence="9 10">
    <name type="scientific">Rhizopus microsporus</name>
    <dbReference type="NCBI Taxonomy" id="58291"/>
    <lineage>
        <taxon>Eukaryota</taxon>
        <taxon>Fungi</taxon>
        <taxon>Fungi incertae sedis</taxon>
        <taxon>Mucoromycota</taxon>
        <taxon>Mucoromycotina</taxon>
        <taxon>Mucoromycetes</taxon>
        <taxon>Mucorales</taxon>
        <taxon>Mucorineae</taxon>
        <taxon>Rhizopodaceae</taxon>
        <taxon>Rhizopus</taxon>
    </lineage>
</organism>
<sequence>MHKPDYREPKTAKTTCVYTISQESRYLIIENIPSLGVINELIKLCQQYGDIEEYKPLDHYPTSTAEIDVVWIKYMNIASARMAKRKLDEKPFFANMLRVNYAPEYESFEDIRSKFNDRITSISKRLNHTFNDRKRKRQSKESKDQAAVTITIDTNEDASHKESQAKTRRRI</sequence>
<dbReference type="GO" id="GO:0008380">
    <property type="term" value="P:RNA splicing"/>
    <property type="evidence" value="ECO:0007669"/>
    <property type="project" value="UniProtKB-KW"/>
</dbReference>
<evidence type="ECO:0000256" key="5">
    <source>
        <dbReference type="ARBA" id="ARBA00022884"/>
    </source>
</evidence>
<dbReference type="PANTHER" id="PTHR20957">
    <property type="entry name" value="RNA-BINDING PROTEIN 48"/>
    <property type="match status" value="1"/>
</dbReference>
<dbReference type="VEuPathDB" id="FungiDB:BCV72DRAFT_302598"/>
<reference evidence="9 10" key="1">
    <citation type="journal article" date="2016" name="Proc. Natl. Acad. Sci. U.S.A.">
        <title>Lipid metabolic changes in an early divergent fungus govern the establishment of a mutualistic symbiosis with endobacteria.</title>
        <authorList>
            <person name="Lastovetsky O.A."/>
            <person name="Gaspar M.L."/>
            <person name="Mondo S.J."/>
            <person name="LaButti K.M."/>
            <person name="Sandor L."/>
            <person name="Grigoriev I.V."/>
            <person name="Henry S.A."/>
            <person name="Pawlowska T.E."/>
        </authorList>
    </citation>
    <scope>NUCLEOTIDE SEQUENCE [LARGE SCALE GENOMIC DNA]</scope>
    <source>
        <strain evidence="9 10">ATCC 11559</strain>
    </source>
</reference>
<keyword evidence="5" id="KW-0694">RNA-binding</keyword>
<evidence type="ECO:0000313" key="9">
    <source>
        <dbReference type="EMBL" id="ORE15238.1"/>
    </source>
</evidence>
<evidence type="ECO:0000256" key="6">
    <source>
        <dbReference type="ARBA" id="ARBA00023187"/>
    </source>
</evidence>
<evidence type="ECO:0000256" key="1">
    <source>
        <dbReference type="ARBA" id="ARBA00006938"/>
    </source>
</evidence>
<dbReference type="InterPro" id="IPR035979">
    <property type="entry name" value="RBD_domain_sf"/>
</dbReference>
<dbReference type="SUPFAM" id="SSF54928">
    <property type="entry name" value="RNA-binding domain, RBD"/>
    <property type="match status" value="1"/>
</dbReference>
<evidence type="ECO:0000313" key="10">
    <source>
        <dbReference type="Proteomes" id="UP000242381"/>
    </source>
</evidence>
<comment type="function">
    <text evidence="7">As a component of the minor spliceosome, involved in the splicing of U12-type introns in pre-mRNAs.</text>
</comment>
<dbReference type="CDD" id="cd12442">
    <property type="entry name" value="RRM_RBM48"/>
    <property type="match status" value="1"/>
</dbReference>
<dbReference type="GO" id="GO:0006397">
    <property type="term" value="P:mRNA processing"/>
    <property type="evidence" value="ECO:0007669"/>
    <property type="project" value="UniProtKB-KW"/>
</dbReference>
<evidence type="ECO:0000256" key="2">
    <source>
        <dbReference type="ARBA" id="ARBA00015189"/>
    </source>
</evidence>
<name>A0A1X0RTN8_RHIZD</name>
<dbReference type="GO" id="GO:0005654">
    <property type="term" value="C:nucleoplasm"/>
    <property type="evidence" value="ECO:0007669"/>
    <property type="project" value="TreeGrafter"/>
</dbReference>
<gene>
    <name evidence="9" type="ORF">BCV71DRAFT_293036</name>
</gene>
<accession>A0A1X0RTN8</accession>
<evidence type="ECO:0000256" key="3">
    <source>
        <dbReference type="ARBA" id="ARBA00022664"/>
    </source>
</evidence>
<keyword evidence="3" id="KW-0507">mRNA processing</keyword>
<keyword evidence="4" id="KW-0747">Spliceosome</keyword>
<feature type="region of interest" description="Disordered" evidence="8">
    <location>
        <begin position="131"/>
        <end position="171"/>
    </location>
</feature>
<dbReference type="GO" id="GO:0003723">
    <property type="term" value="F:RNA binding"/>
    <property type="evidence" value="ECO:0007669"/>
    <property type="project" value="UniProtKB-KW"/>
</dbReference>
<dbReference type="EMBL" id="KV921433">
    <property type="protein sequence ID" value="ORE15238.1"/>
    <property type="molecule type" value="Genomic_DNA"/>
</dbReference>
<dbReference type="InterPro" id="IPR012677">
    <property type="entry name" value="Nucleotide-bd_a/b_plait_sf"/>
</dbReference>
<dbReference type="PANTHER" id="PTHR20957:SF0">
    <property type="entry name" value="RNA-BINDING PROTEIN 48"/>
    <property type="match status" value="1"/>
</dbReference>
<dbReference type="Proteomes" id="UP000242381">
    <property type="component" value="Unassembled WGS sequence"/>
</dbReference>
<dbReference type="OMA" id="PYRQGRE"/>
<dbReference type="Gene3D" id="3.30.70.330">
    <property type="match status" value="1"/>
</dbReference>
<protein>
    <recommendedName>
        <fullName evidence="2">RNA-binding protein 48</fullName>
    </recommendedName>
</protein>
<dbReference type="InterPro" id="IPR034264">
    <property type="entry name" value="RBM48_RRM"/>
</dbReference>
<proteinExistence type="inferred from homology"/>
<dbReference type="InterPro" id="IPR039599">
    <property type="entry name" value="RBM48"/>
</dbReference>
<dbReference type="AlphaFoldDB" id="A0A1X0RTN8"/>
<keyword evidence="6" id="KW-0508">mRNA splicing</keyword>
<evidence type="ECO:0000256" key="7">
    <source>
        <dbReference type="ARBA" id="ARBA00035004"/>
    </source>
</evidence>
<evidence type="ECO:0000256" key="4">
    <source>
        <dbReference type="ARBA" id="ARBA00022728"/>
    </source>
</evidence>